<dbReference type="NCBIfam" id="NF002854">
    <property type="entry name" value="PRK03147.1"/>
    <property type="match status" value="1"/>
</dbReference>
<dbReference type="EMBL" id="JACSPW010000001">
    <property type="protein sequence ID" value="MBD8031948.1"/>
    <property type="molecule type" value="Genomic_DNA"/>
</dbReference>
<dbReference type="SUPFAM" id="SSF52833">
    <property type="entry name" value="Thioredoxin-like"/>
    <property type="match status" value="1"/>
</dbReference>
<evidence type="ECO:0000256" key="4">
    <source>
        <dbReference type="ARBA" id="ARBA00023157"/>
    </source>
</evidence>
<keyword evidence="2" id="KW-0201">Cytochrome c-type biogenesis</keyword>
<evidence type="ECO:0000256" key="5">
    <source>
        <dbReference type="ARBA" id="ARBA00023284"/>
    </source>
</evidence>
<comment type="caution">
    <text evidence="7">The sequence shown here is derived from an EMBL/GenBank/DDBJ whole genome shotgun (WGS) entry which is preliminary data.</text>
</comment>
<accession>A0ABR8XJ68</accession>
<dbReference type="PROSITE" id="PS00194">
    <property type="entry name" value="THIOREDOXIN_1"/>
    <property type="match status" value="1"/>
</dbReference>
<dbReference type="InterPro" id="IPR000866">
    <property type="entry name" value="AhpC/TSA"/>
</dbReference>
<keyword evidence="3" id="KW-0812">Transmembrane</keyword>
<evidence type="ECO:0000313" key="8">
    <source>
        <dbReference type="Proteomes" id="UP000600565"/>
    </source>
</evidence>
<name>A0ABR8XJ68_9BACL</name>
<dbReference type="Pfam" id="PF00578">
    <property type="entry name" value="AhpC-TSA"/>
    <property type="match status" value="1"/>
</dbReference>
<reference evidence="7 8" key="1">
    <citation type="submission" date="2020-08" db="EMBL/GenBank/DDBJ databases">
        <title>A Genomic Blueprint of the Chicken Gut Microbiome.</title>
        <authorList>
            <person name="Gilroy R."/>
            <person name="Ravi A."/>
            <person name="Getino M."/>
            <person name="Pursley I."/>
            <person name="Horton D.L."/>
            <person name="Alikhan N.-F."/>
            <person name="Baker D."/>
            <person name="Gharbi K."/>
            <person name="Hall N."/>
            <person name="Watson M."/>
            <person name="Adriaenssens E.M."/>
            <person name="Foster-Nyarko E."/>
            <person name="Jarju S."/>
            <person name="Secka A."/>
            <person name="Antonio M."/>
            <person name="Oren A."/>
            <person name="Chaudhuri R."/>
            <person name="La Ragione R.M."/>
            <person name="Hildebrand F."/>
            <person name="Pallen M.J."/>
        </authorList>
    </citation>
    <scope>NUCLEOTIDE SEQUENCE [LARGE SCALE GENOMIC DNA]</scope>
    <source>
        <strain evidence="7 8">Sa1YVA6</strain>
    </source>
</reference>
<sequence>MEKKRKRSVTRGIILAILAIAIGYTVYGAVTKDKLEVVKAGAQAPDFEVVDLNGEKHRLKDYEGKGVVLNFWGTWCEPCEREFPAMTRQYSAFANKGVQIIAVNFAQSEFEVKKYVANMGMTFPVAIDKTKSVFTAYSIGPLPTSIFIKPDGTIDRIITGEMSEEKIAQYMESIKPE</sequence>
<evidence type="ECO:0000256" key="2">
    <source>
        <dbReference type="ARBA" id="ARBA00022748"/>
    </source>
</evidence>
<dbReference type="InterPro" id="IPR017937">
    <property type="entry name" value="Thioredoxin_CS"/>
</dbReference>
<keyword evidence="8" id="KW-1185">Reference proteome</keyword>
<keyword evidence="4" id="KW-1015">Disulfide bond</keyword>
<gene>
    <name evidence="7" type="primary">resA</name>
    <name evidence="7" type="ORF">H9632_02625</name>
</gene>
<dbReference type="Gene3D" id="3.40.30.10">
    <property type="entry name" value="Glutaredoxin"/>
    <property type="match status" value="1"/>
</dbReference>
<organism evidence="7 8">
    <name type="scientific">Solibacillus merdavium</name>
    <dbReference type="NCBI Taxonomy" id="2762218"/>
    <lineage>
        <taxon>Bacteria</taxon>
        <taxon>Bacillati</taxon>
        <taxon>Bacillota</taxon>
        <taxon>Bacilli</taxon>
        <taxon>Bacillales</taxon>
        <taxon>Caryophanaceae</taxon>
        <taxon>Solibacillus</taxon>
    </lineage>
</organism>
<evidence type="ECO:0000256" key="3">
    <source>
        <dbReference type="ARBA" id="ARBA00022968"/>
    </source>
</evidence>
<proteinExistence type="predicted"/>
<dbReference type="InterPro" id="IPR050553">
    <property type="entry name" value="Thioredoxin_ResA/DsbE_sf"/>
</dbReference>
<dbReference type="PANTHER" id="PTHR42852">
    <property type="entry name" value="THIOL:DISULFIDE INTERCHANGE PROTEIN DSBE"/>
    <property type="match status" value="1"/>
</dbReference>
<protein>
    <submittedName>
        <fullName evidence="7">Thiol-disulfide oxidoreductase ResA</fullName>
    </submittedName>
</protein>
<dbReference type="Proteomes" id="UP000600565">
    <property type="component" value="Unassembled WGS sequence"/>
</dbReference>
<dbReference type="PROSITE" id="PS51352">
    <property type="entry name" value="THIOREDOXIN_2"/>
    <property type="match status" value="1"/>
</dbReference>
<dbReference type="RefSeq" id="WP_191702559.1">
    <property type="nucleotide sequence ID" value="NZ_JACSPW010000001.1"/>
</dbReference>
<dbReference type="PANTHER" id="PTHR42852:SF6">
    <property type="entry name" value="THIOL:DISULFIDE INTERCHANGE PROTEIN DSBE"/>
    <property type="match status" value="1"/>
</dbReference>
<dbReference type="InterPro" id="IPR013766">
    <property type="entry name" value="Thioredoxin_domain"/>
</dbReference>
<evidence type="ECO:0000256" key="1">
    <source>
        <dbReference type="ARBA" id="ARBA00004196"/>
    </source>
</evidence>
<comment type="subcellular location">
    <subcellularLocation>
        <location evidence="1">Cell envelope</location>
    </subcellularLocation>
</comment>
<feature type="domain" description="Thioredoxin" evidence="6">
    <location>
        <begin position="38"/>
        <end position="176"/>
    </location>
</feature>
<evidence type="ECO:0000313" key="7">
    <source>
        <dbReference type="EMBL" id="MBD8031948.1"/>
    </source>
</evidence>
<dbReference type="CDD" id="cd02966">
    <property type="entry name" value="TlpA_like_family"/>
    <property type="match status" value="1"/>
</dbReference>
<dbReference type="InterPro" id="IPR036249">
    <property type="entry name" value="Thioredoxin-like_sf"/>
</dbReference>
<keyword evidence="3" id="KW-0735">Signal-anchor</keyword>
<keyword evidence="5" id="KW-0676">Redox-active center</keyword>
<evidence type="ECO:0000259" key="6">
    <source>
        <dbReference type="PROSITE" id="PS51352"/>
    </source>
</evidence>